<name>A0A182IU55_ANOAO</name>
<comment type="catalytic activity">
    <reaction evidence="9 10">
        <text>a long-chain fatty acyl-CoA + 2 NADPH + 2 H(+) = a long-chain primary fatty alcohol + 2 NADP(+) + CoA</text>
        <dbReference type="Rhea" id="RHEA:52716"/>
        <dbReference type="ChEBI" id="CHEBI:15378"/>
        <dbReference type="ChEBI" id="CHEBI:57287"/>
        <dbReference type="ChEBI" id="CHEBI:57783"/>
        <dbReference type="ChEBI" id="CHEBI:58349"/>
        <dbReference type="ChEBI" id="CHEBI:77396"/>
        <dbReference type="ChEBI" id="CHEBI:83139"/>
        <dbReference type="EC" id="1.2.1.84"/>
    </reaction>
</comment>
<dbReference type="InterPro" id="IPR013120">
    <property type="entry name" value="FAR_NAD-bd"/>
</dbReference>
<evidence type="ECO:0000256" key="1">
    <source>
        <dbReference type="ARBA" id="ARBA00004141"/>
    </source>
</evidence>
<dbReference type="Gene3D" id="3.40.50.720">
    <property type="entry name" value="NAD(P)-binding Rossmann-like Domain"/>
    <property type="match status" value="1"/>
</dbReference>
<dbReference type="CDD" id="cd09071">
    <property type="entry name" value="FAR_C"/>
    <property type="match status" value="1"/>
</dbReference>
<keyword evidence="8 10" id="KW-0472">Membrane</keyword>
<evidence type="ECO:0000256" key="9">
    <source>
        <dbReference type="ARBA" id="ARBA00052530"/>
    </source>
</evidence>
<dbReference type="GO" id="GO:0005777">
    <property type="term" value="C:peroxisome"/>
    <property type="evidence" value="ECO:0007669"/>
    <property type="project" value="TreeGrafter"/>
</dbReference>
<organism evidence="13">
    <name type="scientific">Anopheles atroparvus</name>
    <name type="common">European mosquito</name>
    <dbReference type="NCBI Taxonomy" id="41427"/>
    <lineage>
        <taxon>Eukaryota</taxon>
        <taxon>Metazoa</taxon>
        <taxon>Ecdysozoa</taxon>
        <taxon>Arthropoda</taxon>
        <taxon>Hexapoda</taxon>
        <taxon>Insecta</taxon>
        <taxon>Pterygota</taxon>
        <taxon>Neoptera</taxon>
        <taxon>Endopterygota</taxon>
        <taxon>Diptera</taxon>
        <taxon>Nematocera</taxon>
        <taxon>Culicoidea</taxon>
        <taxon>Culicidae</taxon>
        <taxon>Anophelinae</taxon>
        <taxon>Anopheles</taxon>
    </lineage>
</organism>
<protein>
    <recommendedName>
        <fullName evidence="10">Fatty acyl-CoA reductase</fullName>
        <ecNumber evidence="10">1.2.1.84</ecNumber>
    </recommendedName>
</protein>
<dbReference type="Pfam" id="PF07993">
    <property type="entry name" value="NAD_binding_4"/>
    <property type="match status" value="1"/>
</dbReference>
<feature type="domain" description="Thioester reductase (TE)" evidence="12">
    <location>
        <begin position="38"/>
        <end position="310"/>
    </location>
</feature>
<keyword evidence="4 10" id="KW-0812">Transmembrane</keyword>
<dbReference type="GO" id="GO:0016020">
    <property type="term" value="C:membrane"/>
    <property type="evidence" value="ECO:0007669"/>
    <property type="project" value="UniProtKB-SubCell"/>
</dbReference>
<dbReference type="EnsemblMetazoa" id="AATE005542-RA">
    <property type="protein sequence ID" value="AATE005542-PA.1"/>
    <property type="gene ID" value="AATE005542"/>
</dbReference>
<dbReference type="Pfam" id="PF03015">
    <property type="entry name" value="Sterile"/>
    <property type="match status" value="1"/>
</dbReference>
<dbReference type="InterPro" id="IPR033640">
    <property type="entry name" value="FAR_C"/>
</dbReference>
<evidence type="ECO:0000313" key="13">
    <source>
        <dbReference type="EnsemblMetazoa" id="AATE005542-PA.1"/>
    </source>
</evidence>
<dbReference type="AlphaFoldDB" id="A0A182IU55"/>
<feature type="transmembrane region" description="Helical" evidence="10">
    <location>
        <begin position="377"/>
        <end position="399"/>
    </location>
</feature>
<reference evidence="13" key="1">
    <citation type="submission" date="2022-08" db="UniProtKB">
        <authorList>
            <consortium name="EnsemblMetazoa"/>
        </authorList>
    </citation>
    <scope>IDENTIFICATION</scope>
    <source>
        <strain evidence="13">EBRO</strain>
    </source>
</reference>
<evidence type="ECO:0000256" key="5">
    <source>
        <dbReference type="ARBA" id="ARBA00022857"/>
    </source>
</evidence>
<evidence type="ECO:0000256" key="6">
    <source>
        <dbReference type="ARBA" id="ARBA00022989"/>
    </source>
</evidence>
<dbReference type="EC" id="1.2.1.84" evidence="10"/>
<dbReference type="STRING" id="41427.A0A182IU55"/>
<dbReference type="GO" id="GO:0080019">
    <property type="term" value="F:alcohol-forming very long-chain fatty acyl-CoA reductase activity"/>
    <property type="evidence" value="ECO:0007669"/>
    <property type="project" value="InterPro"/>
</dbReference>
<keyword evidence="10" id="KW-0560">Oxidoreductase</keyword>
<feature type="domain" description="Fatty acyl-CoA reductase C-terminal" evidence="11">
    <location>
        <begin position="382"/>
        <end position="474"/>
    </location>
</feature>
<keyword evidence="3 10" id="KW-0444">Lipid biosynthesis</keyword>
<comment type="subcellular location">
    <subcellularLocation>
        <location evidence="1">Membrane</location>
        <topology evidence="1">Multi-pass membrane protein</topology>
    </subcellularLocation>
</comment>
<evidence type="ECO:0000256" key="2">
    <source>
        <dbReference type="ARBA" id="ARBA00005928"/>
    </source>
</evidence>
<dbReference type="FunFam" id="3.40.50.720:FF:000143">
    <property type="entry name" value="Fatty acyl-CoA reductase"/>
    <property type="match status" value="1"/>
</dbReference>
<evidence type="ECO:0000259" key="11">
    <source>
        <dbReference type="Pfam" id="PF03015"/>
    </source>
</evidence>
<dbReference type="InterPro" id="IPR026055">
    <property type="entry name" value="FAR"/>
</dbReference>
<keyword evidence="6 10" id="KW-1133">Transmembrane helix</keyword>
<dbReference type="VEuPathDB" id="VectorBase:AATE005542"/>
<evidence type="ECO:0000256" key="4">
    <source>
        <dbReference type="ARBA" id="ARBA00022692"/>
    </source>
</evidence>
<evidence type="ECO:0000256" key="10">
    <source>
        <dbReference type="RuleBase" id="RU363097"/>
    </source>
</evidence>
<evidence type="ECO:0000259" key="12">
    <source>
        <dbReference type="Pfam" id="PF07993"/>
    </source>
</evidence>
<evidence type="ECO:0000256" key="8">
    <source>
        <dbReference type="ARBA" id="ARBA00023136"/>
    </source>
</evidence>
<dbReference type="GO" id="GO:0102965">
    <property type="term" value="F:alcohol-forming long-chain fatty acyl-CoA reductase activity"/>
    <property type="evidence" value="ECO:0007669"/>
    <property type="project" value="UniProtKB-EC"/>
</dbReference>
<dbReference type="InterPro" id="IPR036291">
    <property type="entry name" value="NAD(P)-bd_dom_sf"/>
</dbReference>
<proteinExistence type="inferred from homology"/>
<sequence length="521" mass="59219">MPRITPPGYSSTAGVMDVDLNDGRDRIAPMFKDRHVLITGGTGFLGKALIEKLLRRCPEIGKIYLLVRAKKGKSPRQRLEDIFANPLFETVKGLRGLDTLISQCVVIGGDVTEPELAISPEDRMLIVENVSIIYHCAATIRFDETLKKAVMLNTRGTKFMIDLAKQCKKLDMFGYVSTSYCHLNEKLLLEKPYPPPADPHKVIKAVEWLEESVVDGMTAKILGDCPNTYAYTKALAEALVVESMSEIPAVIFRPSIVIPTWREPIPGWTDNINGPVGLLIGAGKGVIRSMYCNSTGYGDYLPVDFAVSAMAVSTWNYIGNKDYKRNIYHLVSSAEIKVSWEGIIERGKWIVSNKIPLNGVLWYPGGSMKRTRWEHNLAAFFFHWVPAFFIDCLLYCFGYKPILWRIHQRIAKGFEVFEYYANNQWDFDNASIVYLRTVINDEEKVNFKIDAGGVEIQEYFEDCIRAARWYILKETDDTIPAAKRHMRVMWWVDKICKTLIYGGLIYYIGKALYSLLFASVF</sequence>
<comment type="similarity">
    <text evidence="2 10">Belongs to the fatty acyl-CoA reductase family.</text>
</comment>
<dbReference type="SUPFAM" id="SSF51735">
    <property type="entry name" value="NAD(P)-binding Rossmann-fold domains"/>
    <property type="match status" value="1"/>
</dbReference>
<dbReference type="PANTHER" id="PTHR11011">
    <property type="entry name" value="MALE STERILITY PROTEIN 2-RELATED"/>
    <property type="match status" value="1"/>
</dbReference>
<evidence type="ECO:0000256" key="3">
    <source>
        <dbReference type="ARBA" id="ARBA00022516"/>
    </source>
</evidence>
<keyword evidence="7 10" id="KW-0443">Lipid metabolism</keyword>
<keyword evidence="5 10" id="KW-0521">NADP</keyword>
<comment type="function">
    <text evidence="10">Catalyzes the reduction of fatty acyl-CoA to fatty alcohols.</text>
</comment>
<dbReference type="PANTHER" id="PTHR11011:SF61">
    <property type="entry name" value="FATTY ACYL-COA REDUCTASE"/>
    <property type="match status" value="1"/>
</dbReference>
<feature type="transmembrane region" description="Helical" evidence="10">
    <location>
        <begin position="499"/>
        <end position="520"/>
    </location>
</feature>
<accession>A0A182IU55</accession>
<dbReference type="CDD" id="cd05236">
    <property type="entry name" value="FAR-N_SDR_e"/>
    <property type="match status" value="1"/>
</dbReference>
<evidence type="ECO:0000256" key="7">
    <source>
        <dbReference type="ARBA" id="ARBA00023098"/>
    </source>
</evidence>
<dbReference type="GO" id="GO:0035336">
    <property type="term" value="P:long-chain fatty-acyl-CoA metabolic process"/>
    <property type="evidence" value="ECO:0007669"/>
    <property type="project" value="TreeGrafter"/>
</dbReference>